<dbReference type="EMBL" id="JSYN01000014">
    <property type="protein sequence ID" value="KIA93586.1"/>
    <property type="molecule type" value="Genomic_DNA"/>
</dbReference>
<dbReference type="RefSeq" id="WP_039476531.1">
    <property type="nucleotide sequence ID" value="NZ_JSYN01000014.1"/>
</dbReference>
<sequence>MIYTGVVKWYNPVRGFGFIAAEGCTEMIYADNQQLKGLFKPLLEVGTKVKFNLEKGNVGCRATDIVVIATETNP</sequence>
<comment type="caution">
    <text evidence="2">The sequence shown here is derived from an EMBL/GenBank/DDBJ whole genome shotgun (WGS) entry which is preliminary data.</text>
</comment>
<dbReference type="InterPro" id="IPR012340">
    <property type="entry name" value="NA-bd_OB-fold"/>
</dbReference>
<dbReference type="GO" id="GO:0003676">
    <property type="term" value="F:nucleic acid binding"/>
    <property type="evidence" value="ECO:0007669"/>
    <property type="project" value="InterPro"/>
</dbReference>
<organism evidence="2 3">
    <name type="scientific">Pedobacter kyungheensis</name>
    <dbReference type="NCBI Taxonomy" id="1069985"/>
    <lineage>
        <taxon>Bacteria</taxon>
        <taxon>Pseudomonadati</taxon>
        <taxon>Bacteroidota</taxon>
        <taxon>Sphingobacteriia</taxon>
        <taxon>Sphingobacteriales</taxon>
        <taxon>Sphingobacteriaceae</taxon>
        <taxon>Pedobacter</taxon>
    </lineage>
</organism>
<dbReference type="CDD" id="cd04458">
    <property type="entry name" value="CSP_CDS"/>
    <property type="match status" value="1"/>
</dbReference>
<dbReference type="SUPFAM" id="SSF50249">
    <property type="entry name" value="Nucleic acid-binding proteins"/>
    <property type="match status" value="1"/>
</dbReference>
<gene>
    <name evidence="2" type="ORF">OC25_12535</name>
</gene>
<evidence type="ECO:0000313" key="2">
    <source>
        <dbReference type="EMBL" id="KIA93586.1"/>
    </source>
</evidence>
<dbReference type="PROSITE" id="PS51857">
    <property type="entry name" value="CSD_2"/>
    <property type="match status" value="1"/>
</dbReference>
<feature type="domain" description="CSD" evidence="1">
    <location>
        <begin position="2"/>
        <end position="67"/>
    </location>
</feature>
<name>A0A0C1D8C5_9SPHI</name>
<dbReference type="InterPro" id="IPR012156">
    <property type="entry name" value="Cold_shock_CspA"/>
</dbReference>
<evidence type="ECO:0000259" key="1">
    <source>
        <dbReference type="PROSITE" id="PS51857"/>
    </source>
</evidence>
<dbReference type="Pfam" id="PF00313">
    <property type="entry name" value="CSD"/>
    <property type="match status" value="1"/>
</dbReference>
<dbReference type="OrthoDB" id="1493235at2"/>
<evidence type="ECO:0000313" key="3">
    <source>
        <dbReference type="Proteomes" id="UP000031246"/>
    </source>
</evidence>
<proteinExistence type="predicted"/>
<reference evidence="2 3" key="1">
    <citation type="submission" date="2014-10" db="EMBL/GenBank/DDBJ databases">
        <title>Pedobacter Kyungheensis.</title>
        <authorList>
            <person name="Anderson B.M."/>
            <person name="Newman J.D."/>
        </authorList>
    </citation>
    <scope>NUCLEOTIDE SEQUENCE [LARGE SCALE GENOMIC DNA]</scope>
    <source>
        <strain evidence="2 3">KACC 16221</strain>
    </source>
</reference>
<protein>
    <recommendedName>
        <fullName evidence="1">CSD domain-containing protein</fullName>
    </recommendedName>
</protein>
<dbReference type="PRINTS" id="PR00050">
    <property type="entry name" value="COLDSHOCK"/>
</dbReference>
<dbReference type="Proteomes" id="UP000031246">
    <property type="component" value="Unassembled WGS sequence"/>
</dbReference>
<dbReference type="InterPro" id="IPR002059">
    <property type="entry name" value="CSP_DNA-bd"/>
</dbReference>
<dbReference type="AlphaFoldDB" id="A0A0C1D8C5"/>
<dbReference type="Gene3D" id="2.40.50.140">
    <property type="entry name" value="Nucleic acid-binding proteins"/>
    <property type="match status" value="1"/>
</dbReference>
<keyword evidence="3" id="KW-1185">Reference proteome</keyword>
<accession>A0A0C1D8C5</accession>
<dbReference type="PIRSF" id="PIRSF002599">
    <property type="entry name" value="Cold_shock_A"/>
    <property type="match status" value="1"/>
</dbReference>